<gene>
    <name evidence="1" type="ORF">NDU88_008338</name>
</gene>
<name>A0AAV7RS19_PLEWA</name>
<dbReference type="AlphaFoldDB" id="A0AAV7RS19"/>
<evidence type="ECO:0000313" key="2">
    <source>
        <dbReference type="Proteomes" id="UP001066276"/>
    </source>
</evidence>
<sequence length="154" mass="15687">MGRRTWAAATESLGCIGLSACGRGVASFRPCRAAEGGERCRSCGAAACWERGVLWGARLAVGLDCGPRGSRGLLPGAPEAGLCAARLSGHCGPAGMGPSRILGLLALWRYRLVGGRRERGCLLELLAGGGVLPGGAIGGRAVRNGCWKDLAGEE</sequence>
<comment type="caution">
    <text evidence="1">The sequence shown here is derived from an EMBL/GenBank/DDBJ whole genome shotgun (WGS) entry which is preliminary data.</text>
</comment>
<proteinExistence type="predicted"/>
<accession>A0AAV7RS19</accession>
<protein>
    <submittedName>
        <fullName evidence="1">Uncharacterized protein</fullName>
    </submittedName>
</protein>
<evidence type="ECO:0000313" key="1">
    <source>
        <dbReference type="EMBL" id="KAJ1155609.1"/>
    </source>
</evidence>
<keyword evidence="2" id="KW-1185">Reference proteome</keyword>
<dbReference type="Proteomes" id="UP001066276">
    <property type="component" value="Chromosome 5"/>
</dbReference>
<organism evidence="1 2">
    <name type="scientific">Pleurodeles waltl</name>
    <name type="common">Iberian ribbed newt</name>
    <dbReference type="NCBI Taxonomy" id="8319"/>
    <lineage>
        <taxon>Eukaryota</taxon>
        <taxon>Metazoa</taxon>
        <taxon>Chordata</taxon>
        <taxon>Craniata</taxon>
        <taxon>Vertebrata</taxon>
        <taxon>Euteleostomi</taxon>
        <taxon>Amphibia</taxon>
        <taxon>Batrachia</taxon>
        <taxon>Caudata</taxon>
        <taxon>Salamandroidea</taxon>
        <taxon>Salamandridae</taxon>
        <taxon>Pleurodelinae</taxon>
        <taxon>Pleurodeles</taxon>
    </lineage>
</organism>
<reference evidence="1" key="1">
    <citation type="journal article" date="2022" name="bioRxiv">
        <title>Sequencing and chromosome-scale assembly of the giantPleurodeles waltlgenome.</title>
        <authorList>
            <person name="Brown T."/>
            <person name="Elewa A."/>
            <person name="Iarovenko S."/>
            <person name="Subramanian E."/>
            <person name="Araus A.J."/>
            <person name="Petzold A."/>
            <person name="Susuki M."/>
            <person name="Suzuki K.-i.T."/>
            <person name="Hayashi T."/>
            <person name="Toyoda A."/>
            <person name="Oliveira C."/>
            <person name="Osipova E."/>
            <person name="Leigh N.D."/>
            <person name="Simon A."/>
            <person name="Yun M.H."/>
        </authorList>
    </citation>
    <scope>NUCLEOTIDE SEQUENCE</scope>
    <source>
        <strain evidence="1">20211129_DDA</strain>
        <tissue evidence="1">Liver</tissue>
    </source>
</reference>
<dbReference type="EMBL" id="JANPWB010000009">
    <property type="protein sequence ID" value="KAJ1155609.1"/>
    <property type="molecule type" value="Genomic_DNA"/>
</dbReference>